<dbReference type="InterPro" id="IPR012340">
    <property type="entry name" value="NA-bd_OB-fold"/>
</dbReference>
<evidence type="ECO:0000313" key="4">
    <source>
        <dbReference type="EMBL" id="RZC51459.1"/>
    </source>
</evidence>
<dbReference type="Gramene" id="RZC51459">
    <property type="protein sequence ID" value="RZC51459"/>
    <property type="gene ID" value="C5167_019889"/>
</dbReference>
<dbReference type="SUPFAM" id="SSF50249">
    <property type="entry name" value="Nucleic acid-binding proteins"/>
    <property type="match status" value="1"/>
</dbReference>
<evidence type="ECO:0000256" key="2">
    <source>
        <dbReference type="ARBA" id="ARBA00023146"/>
    </source>
</evidence>
<dbReference type="GO" id="GO:0003676">
    <property type="term" value="F:nucleic acid binding"/>
    <property type="evidence" value="ECO:0007669"/>
    <property type="project" value="InterPro"/>
</dbReference>
<dbReference type="PANTHER" id="PTHR22594">
    <property type="entry name" value="ASPARTYL/LYSYL-TRNA SYNTHETASE"/>
    <property type="match status" value="1"/>
</dbReference>
<sequence>MAETTPLPAETLPPSSSSSAIWSEFSKRVLIKNIIGRPDGGVGLAGEKIKVGGWVKTTRDKGKGSAFLELNDGSCPANLQAIVDSSVVELTQIKATGTCVFLEGVLKKPPEGTKQSVELEVEQMGTLVCVCHKKMASLIIQASSVFNSVRAAPG</sequence>
<dbReference type="GO" id="GO:0005524">
    <property type="term" value="F:ATP binding"/>
    <property type="evidence" value="ECO:0007669"/>
    <property type="project" value="UniProtKB-KW"/>
</dbReference>
<proteinExistence type="predicted"/>
<feature type="domain" description="OB" evidence="3">
    <location>
        <begin position="50"/>
        <end position="124"/>
    </location>
</feature>
<dbReference type="AlphaFoldDB" id="A0A4Y7IVC8"/>
<reference evidence="4 5" key="1">
    <citation type="journal article" date="2018" name="Science">
        <title>The opium poppy genome and morphinan production.</title>
        <authorList>
            <person name="Guo L."/>
            <person name="Winzer T."/>
            <person name="Yang X."/>
            <person name="Li Y."/>
            <person name="Ning Z."/>
            <person name="He Z."/>
            <person name="Teodor R."/>
            <person name="Lu Y."/>
            <person name="Bowser T.A."/>
            <person name="Graham I.A."/>
            <person name="Ye K."/>
        </authorList>
    </citation>
    <scope>NUCLEOTIDE SEQUENCE [LARGE SCALE GENOMIC DNA]</scope>
    <source>
        <strain evidence="5">cv. HN1</strain>
        <tissue evidence="4">Leaves</tissue>
    </source>
</reference>
<protein>
    <recommendedName>
        <fullName evidence="3">OB domain-containing protein</fullName>
    </recommendedName>
</protein>
<dbReference type="GO" id="GO:0006421">
    <property type="term" value="P:asparaginyl-tRNA aminoacylation"/>
    <property type="evidence" value="ECO:0007669"/>
    <property type="project" value="TreeGrafter"/>
</dbReference>
<accession>A0A4Y7IVC8</accession>
<dbReference type="Gene3D" id="2.40.50.140">
    <property type="entry name" value="Nucleic acid-binding proteins"/>
    <property type="match status" value="1"/>
</dbReference>
<keyword evidence="2" id="KW-0030">Aminoacyl-tRNA synthetase</keyword>
<gene>
    <name evidence="4" type="ORF">C5167_019889</name>
</gene>
<keyword evidence="2" id="KW-0436">Ligase</keyword>
<evidence type="ECO:0000313" key="5">
    <source>
        <dbReference type="Proteomes" id="UP000316621"/>
    </source>
</evidence>
<dbReference type="GO" id="GO:0005739">
    <property type="term" value="C:mitochondrion"/>
    <property type="evidence" value="ECO:0007669"/>
    <property type="project" value="TreeGrafter"/>
</dbReference>
<dbReference type="PANTHER" id="PTHR22594:SF54">
    <property type="entry name" value="ASPARAGINE--TRNA LIGASE, CYTOPLASMIC 1-RELATED"/>
    <property type="match status" value="1"/>
</dbReference>
<organism evidence="4 5">
    <name type="scientific">Papaver somniferum</name>
    <name type="common">Opium poppy</name>
    <dbReference type="NCBI Taxonomy" id="3469"/>
    <lineage>
        <taxon>Eukaryota</taxon>
        <taxon>Viridiplantae</taxon>
        <taxon>Streptophyta</taxon>
        <taxon>Embryophyta</taxon>
        <taxon>Tracheophyta</taxon>
        <taxon>Spermatophyta</taxon>
        <taxon>Magnoliopsida</taxon>
        <taxon>Ranunculales</taxon>
        <taxon>Papaveraceae</taxon>
        <taxon>Papaveroideae</taxon>
        <taxon>Papaver</taxon>
    </lineage>
</organism>
<dbReference type="GO" id="GO:0004816">
    <property type="term" value="F:asparagine-tRNA ligase activity"/>
    <property type="evidence" value="ECO:0007669"/>
    <property type="project" value="TreeGrafter"/>
</dbReference>
<dbReference type="Pfam" id="PF01336">
    <property type="entry name" value="tRNA_anti-codon"/>
    <property type="match status" value="1"/>
</dbReference>
<name>A0A4Y7IVC8_PAPSO</name>
<keyword evidence="5" id="KW-1185">Reference proteome</keyword>
<dbReference type="STRING" id="3469.A0A4Y7IVC8"/>
<dbReference type="EMBL" id="CM010716">
    <property type="protein sequence ID" value="RZC51459.1"/>
    <property type="molecule type" value="Genomic_DNA"/>
</dbReference>
<evidence type="ECO:0000256" key="1">
    <source>
        <dbReference type="ARBA" id="ARBA00022917"/>
    </source>
</evidence>
<dbReference type="InterPro" id="IPR004365">
    <property type="entry name" value="NA-bd_OB_tRNA"/>
</dbReference>
<keyword evidence="1" id="KW-0648">Protein biosynthesis</keyword>
<dbReference type="Proteomes" id="UP000316621">
    <property type="component" value="Chromosome 2"/>
</dbReference>
<evidence type="ECO:0000259" key="3">
    <source>
        <dbReference type="Pfam" id="PF01336"/>
    </source>
</evidence>
<dbReference type="CDD" id="cd04318">
    <property type="entry name" value="EcAsnRS_like_N"/>
    <property type="match status" value="1"/>
</dbReference>